<evidence type="ECO:0000313" key="1">
    <source>
        <dbReference type="EMBL" id="VEL43579.1"/>
    </source>
</evidence>
<dbReference type="AlphaFoldDB" id="A0A3S5B945"/>
<evidence type="ECO:0000313" key="2">
    <source>
        <dbReference type="Proteomes" id="UP000784294"/>
    </source>
</evidence>
<dbReference type="EMBL" id="CAAALY010282881">
    <property type="protein sequence ID" value="VEL43579.1"/>
    <property type="molecule type" value="Genomic_DNA"/>
</dbReference>
<sequence>MNAIHPHASISSEESVYKRTKRLSAPQIFYDFANLVSTGLNYVGPYRKSITPLIESRLLHNSENQGENNANMLIAIHVVLSSVTFDMTISGHVLYTIDYELYPAFFCQIKQKILS</sequence>
<reference evidence="1" key="1">
    <citation type="submission" date="2018-11" db="EMBL/GenBank/DDBJ databases">
        <authorList>
            <consortium name="Pathogen Informatics"/>
        </authorList>
    </citation>
    <scope>NUCLEOTIDE SEQUENCE</scope>
</reference>
<name>A0A3S5B945_9PLAT</name>
<proteinExistence type="predicted"/>
<protein>
    <submittedName>
        <fullName evidence="1">Uncharacterized protein</fullName>
    </submittedName>
</protein>
<keyword evidence="2" id="KW-1185">Reference proteome</keyword>
<gene>
    <name evidence="1" type="ORF">PXEA_LOCUS37019</name>
</gene>
<accession>A0A3S5B945</accession>
<comment type="caution">
    <text evidence="1">The sequence shown here is derived from an EMBL/GenBank/DDBJ whole genome shotgun (WGS) entry which is preliminary data.</text>
</comment>
<organism evidence="1 2">
    <name type="scientific">Protopolystoma xenopodis</name>
    <dbReference type="NCBI Taxonomy" id="117903"/>
    <lineage>
        <taxon>Eukaryota</taxon>
        <taxon>Metazoa</taxon>
        <taxon>Spiralia</taxon>
        <taxon>Lophotrochozoa</taxon>
        <taxon>Platyhelminthes</taxon>
        <taxon>Monogenea</taxon>
        <taxon>Polyopisthocotylea</taxon>
        <taxon>Polystomatidea</taxon>
        <taxon>Polystomatidae</taxon>
        <taxon>Protopolystoma</taxon>
    </lineage>
</organism>
<dbReference type="Proteomes" id="UP000784294">
    <property type="component" value="Unassembled WGS sequence"/>
</dbReference>